<dbReference type="Pfam" id="PF12833">
    <property type="entry name" value="HTH_18"/>
    <property type="match status" value="1"/>
</dbReference>
<dbReference type="Gene3D" id="1.10.10.60">
    <property type="entry name" value="Homeodomain-like"/>
    <property type="match status" value="1"/>
</dbReference>
<dbReference type="PANTHER" id="PTHR47894:SF4">
    <property type="entry name" value="HTH-TYPE TRANSCRIPTIONAL REGULATOR GADX"/>
    <property type="match status" value="1"/>
</dbReference>
<accession>A0P0G5</accession>
<evidence type="ECO:0000313" key="6">
    <source>
        <dbReference type="Proteomes" id="UP000004848"/>
    </source>
</evidence>
<keyword evidence="2" id="KW-0238">DNA-binding</keyword>
<name>A0P0G5_ROSAI</name>
<organism evidence="5 6">
    <name type="scientific">Roseibium aggregatum (strain ATCC 25650 / DSM 13394 / JCM 20685 / NBRC 16684 / NCIMB 2208 / IAM 12614 / B1)</name>
    <name type="common">Stappia aggregata</name>
    <dbReference type="NCBI Taxonomy" id="384765"/>
    <lineage>
        <taxon>Bacteria</taxon>
        <taxon>Pseudomonadati</taxon>
        <taxon>Pseudomonadota</taxon>
        <taxon>Alphaproteobacteria</taxon>
        <taxon>Hyphomicrobiales</taxon>
        <taxon>Stappiaceae</taxon>
        <taxon>Roseibium</taxon>
    </lineage>
</organism>
<dbReference type="eggNOG" id="COG2207">
    <property type="taxonomic scope" value="Bacteria"/>
</dbReference>
<dbReference type="InterPro" id="IPR032687">
    <property type="entry name" value="AraC-type_N"/>
</dbReference>
<dbReference type="SMART" id="SM00342">
    <property type="entry name" value="HTH_ARAC"/>
    <property type="match status" value="1"/>
</dbReference>
<dbReference type="SUPFAM" id="SSF46689">
    <property type="entry name" value="Homeodomain-like"/>
    <property type="match status" value="1"/>
</dbReference>
<comment type="caution">
    <text evidence="5">The sequence shown here is derived from an EMBL/GenBank/DDBJ whole genome shotgun (WGS) entry which is preliminary data.</text>
</comment>
<dbReference type="PANTHER" id="PTHR47894">
    <property type="entry name" value="HTH-TYPE TRANSCRIPTIONAL REGULATOR GADX"/>
    <property type="match status" value="1"/>
</dbReference>
<feature type="domain" description="HTH araC/xylS-type" evidence="4">
    <location>
        <begin position="226"/>
        <end position="324"/>
    </location>
</feature>
<dbReference type="Proteomes" id="UP000004848">
    <property type="component" value="Unassembled WGS sequence"/>
</dbReference>
<dbReference type="InterPro" id="IPR018060">
    <property type="entry name" value="HTH_AraC"/>
</dbReference>
<dbReference type="GO" id="GO:0000976">
    <property type="term" value="F:transcription cis-regulatory region binding"/>
    <property type="evidence" value="ECO:0007669"/>
    <property type="project" value="TreeGrafter"/>
</dbReference>
<evidence type="ECO:0000313" key="5">
    <source>
        <dbReference type="EMBL" id="EAV41573.1"/>
    </source>
</evidence>
<dbReference type="InterPro" id="IPR009057">
    <property type="entry name" value="Homeodomain-like_sf"/>
</dbReference>
<keyword evidence="3" id="KW-0804">Transcription</keyword>
<dbReference type="GO" id="GO:0003700">
    <property type="term" value="F:DNA-binding transcription factor activity"/>
    <property type="evidence" value="ECO:0007669"/>
    <property type="project" value="InterPro"/>
</dbReference>
<evidence type="ECO:0000256" key="2">
    <source>
        <dbReference type="ARBA" id="ARBA00023125"/>
    </source>
</evidence>
<evidence type="ECO:0000256" key="3">
    <source>
        <dbReference type="ARBA" id="ARBA00023163"/>
    </source>
</evidence>
<evidence type="ECO:0000259" key="4">
    <source>
        <dbReference type="PROSITE" id="PS01124"/>
    </source>
</evidence>
<evidence type="ECO:0000256" key="1">
    <source>
        <dbReference type="ARBA" id="ARBA00023015"/>
    </source>
</evidence>
<reference evidence="5 6" key="1">
    <citation type="submission" date="2006-05" db="EMBL/GenBank/DDBJ databases">
        <authorList>
            <person name="King G."/>
            <person name="Ferriera S."/>
            <person name="Johnson J."/>
            <person name="Kravitz S."/>
            <person name="Beeson K."/>
            <person name="Sutton G."/>
            <person name="Rogers Y.-H."/>
            <person name="Friedman R."/>
            <person name="Frazier M."/>
            <person name="Venter J.C."/>
        </authorList>
    </citation>
    <scope>NUCLEOTIDE SEQUENCE [LARGE SCALE GENOMIC DNA]</scope>
    <source>
        <strain evidence="6">ATCC 25650 / DSM 13394 / JCM 20685 / NBRC 16684 / NCIMB 2208 / IAM 12614 / B1</strain>
    </source>
</reference>
<proteinExistence type="predicted"/>
<sequence length="327" mass="36136">MLTALIDRLEASNESAQPILNRIGLSPAQLSDPYGFIPMPQFVAFLEGASASVKDPVLGARIGAGLKAGDMGPLGIVLSLSESIQVGISRFVRYTNALQSGTQSQWIQVDDQWVFSYRLTDSRIWPRRQDAEFSLASLIQVVRDNFGRGWSPQEVHFEHSESEDPAFLVKFFRCPVLFRQPINRLFVRQSDCSAVVRTEDPHLLATLERHVADLISPGKEADSLAQAVTAIVEVNLGLAPVSVERIAQAFGFSPRTLQRKLAFEGTTLRHLVEMTRRQKAEKMLAMPGTRVNQVAMALGYGDATAFWRAYRDWTGAPPSEARPPAGT</sequence>
<dbReference type="PROSITE" id="PS01124">
    <property type="entry name" value="HTH_ARAC_FAMILY_2"/>
    <property type="match status" value="1"/>
</dbReference>
<keyword evidence="1" id="KW-0805">Transcription regulation</keyword>
<gene>
    <name evidence="5" type="ORF">SIAM614_30721</name>
</gene>
<dbReference type="Pfam" id="PF12625">
    <property type="entry name" value="Arabinose_bd"/>
    <property type="match status" value="1"/>
</dbReference>
<protein>
    <recommendedName>
        <fullName evidence="4">HTH araC/xylS-type domain-containing protein</fullName>
    </recommendedName>
</protein>
<dbReference type="AlphaFoldDB" id="A0P0G5"/>
<dbReference type="GO" id="GO:0005829">
    <property type="term" value="C:cytosol"/>
    <property type="evidence" value="ECO:0007669"/>
    <property type="project" value="TreeGrafter"/>
</dbReference>
<dbReference type="EMBL" id="AAUW01000020">
    <property type="protein sequence ID" value="EAV41573.1"/>
    <property type="molecule type" value="Genomic_DNA"/>
</dbReference>